<accession>A0AA97N2L9</accession>
<feature type="compositionally biased region" description="Acidic residues" evidence="16">
    <location>
        <begin position="40"/>
        <end position="51"/>
    </location>
</feature>
<evidence type="ECO:0000259" key="18">
    <source>
        <dbReference type="PROSITE" id="PS51192"/>
    </source>
</evidence>
<comment type="catalytic activity">
    <reaction evidence="15">
        <text>ATP + H2O = ADP + phosphate + H(+)</text>
        <dbReference type="Rhea" id="RHEA:13065"/>
        <dbReference type="ChEBI" id="CHEBI:15377"/>
        <dbReference type="ChEBI" id="CHEBI:15378"/>
        <dbReference type="ChEBI" id="CHEBI:30616"/>
        <dbReference type="ChEBI" id="CHEBI:43474"/>
        <dbReference type="ChEBI" id="CHEBI:456216"/>
        <dbReference type="EC" id="3.6.4.12"/>
    </reaction>
    <physiologicalReaction direction="left-to-right" evidence="15">
        <dbReference type="Rhea" id="RHEA:13066"/>
    </physiologicalReaction>
</comment>
<dbReference type="CDD" id="cd18793">
    <property type="entry name" value="SF2_C_SNF"/>
    <property type="match status" value="1"/>
</dbReference>
<reference evidence="20" key="1">
    <citation type="submission" date="2022-12" db="EMBL/GenBank/DDBJ databases">
        <title>Bird 10,000 Genomes (B10K) Project - Family phase.</title>
        <authorList>
            <person name="Zhang G."/>
        </authorList>
    </citation>
    <scope>NUCLEOTIDE SEQUENCE</scope>
    <source>
        <strain evidence="20">B10K-CU-030-46</strain>
        <tissue evidence="20">Muscle</tissue>
    </source>
</reference>
<evidence type="ECO:0000256" key="2">
    <source>
        <dbReference type="ARBA" id="ARBA00004286"/>
    </source>
</evidence>
<evidence type="ECO:0000256" key="3">
    <source>
        <dbReference type="ARBA" id="ARBA00007025"/>
    </source>
</evidence>
<dbReference type="GO" id="GO:0016787">
    <property type="term" value="F:hydrolase activity"/>
    <property type="evidence" value="ECO:0007669"/>
    <property type="project" value="UniProtKB-KW"/>
</dbReference>
<dbReference type="EC" id="3.6.4.12" evidence="4"/>
<keyword evidence="11" id="KW-0156">Chromatin regulator</keyword>
<dbReference type="InterPro" id="IPR038718">
    <property type="entry name" value="SNF2-like_sf"/>
</dbReference>
<dbReference type="GO" id="GO:0003677">
    <property type="term" value="F:DNA binding"/>
    <property type="evidence" value="ECO:0007669"/>
    <property type="project" value="UniProtKB-KW"/>
</dbReference>
<evidence type="ECO:0000313" key="21">
    <source>
        <dbReference type="Proteomes" id="UP000521578"/>
    </source>
</evidence>
<feature type="domain" description="CUE" evidence="17">
    <location>
        <begin position="159"/>
        <end position="202"/>
    </location>
</feature>
<dbReference type="GO" id="GO:0005524">
    <property type="term" value="F:ATP binding"/>
    <property type="evidence" value="ECO:0007669"/>
    <property type="project" value="UniProtKB-KW"/>
</dbReference>
<proteinExistence type="inferred from homology"/>
<feature type="region of interest" description="Disordered" evidence="16">
    <location>
        <begin position="1"/>
        <end position="73"/>
    </location>
</feature>
<keyword evidence="21" id="KW-1185">Reference proteome</keyword>
<dbReference type="Gene3D" id="3.40.50.300">
    <property type="entry name" value="P-loop containing nucleotide triphosphate hydrolases"/>
    <property type="match status" value="1"/>
</dbReference>
<name>A0AA97N2L9_9PASS</name>
<keyword evidence="10" id="KW-0067">ATP-binding</keyword>
<dbReference type="FunFam" id="3.40.50.300:FF:000639">
    <property type="entry name" value="SWI/SNF-related matrix-associated actin-dependent regulator of chromatin subfamily A containing DEAD/H box 1 isoform X1"/>
    <property type="match status" value="1"/>
</dbReference>
<evidence type="ECO:0000256" key="13">
    <source>
        <dbReference type="ARBA" id="ARBA00023204"/>
    </source>
</evidence>
<feature type="non-terminal residue" evidence="20">
    <location>
        <position position="1"/>
    </location>
</feature>
<dbReference type="SUPFAM" id="SSF52540">
    <property type="entry name" value="P-loop containing nucleoside triphosphate hydrolases"/>
    <property type="match status" value="2"/>
</dbReference>
<dbReference type="CDD" id="cd14279">
    <property type="entry name" value="CUE"/>
    <property type="match status" value="1"/>
</dbReference>
<evidence type="ECO:0000256" key="11">
    <source>
        <dbReference type="ARBA" id="ARBA00022853"/>
    </source>
</evidence>
<dbReference type="InterPro" id="IPR003892">
    <property type="entry name" value="CUE"/>
</dbReference>
<feature type="region of interest" description="Disordered" evidence="16">
    <location>
        <begin position="205"/>
        <end position="286"/>
    </location>
</feature>
<evidence type="ECO:0000256" key="10">
    <source>
        <dbReference type="ARBA" id="ARBA00022840"/>
    </source>
</evidence>
<keyword evidence="5" id="KW-0158">Chromosome</keyword>
<dbReference type="GO" id="GO:0006325">
    <property type="term" value="P:chromatin organization"/>
    <property type="evidence" value="ECO:0007669"/>
    <property type="project" value="UniProtKB-KW"/>
</dbReference>
<dbReference type="InterPro" id="IPR009060">
    <property type="entry name" value="UBA-like_sf"/>
</dbReference>
<dbReference type="Pfam" id="PF00271">
    <property type="entry name" value="Helicase_C"/>
    <property type="match status" value="1"/>
</dbReference>
<dbReference type="SUPFAM" id="SSF46934">
    <property type="entry name" value="UBA-like"/>
    <property type="match status" value="1"/>
</dbReference>
<feature type="compositionally biased region" description="Polar residues" evidence="16">
    <location>
        <begin position="218"/>
        <end position="228"/>
    </location>
</feature>
<dbReference type="SMART" id="SM00487">
    <property type="entry name" value="DEXDc"/>
    <property type="match status" value="1"/>
</dbReference>
<dbReference type="PANTHER" id="PTHR10799">
    <property type="entry name" value="SNF2/RAD54 HELICASE FAMILY"/>
    <property type="match status" value="1"/>
</dbReference>
<protein>
    <recommendedName>
        <fullName evidence="4">DNA helicase</fullName>
        <ecNumber evidence="4">3.6.4.12</ecNumber>
    </recommendedName>
</protein>
<dbReference type="CDD" id="cd17998">
    <property type="entry name" value="DEXHc_SMARCAD1"/>
    <property type="match status" value="1"/>
</dbReference>
<organism evidence="20">
    <name type="scientific">Menura novaehollandiae</name>
    <name type="common">superb lyrebird</name>
    <dbReference type="NCBI Taxonomy" id="47692"/>
    <lineage>
        <taxon>Eukaryota</taxon>
        <taxon>Metazoa</taxon>
        <taxon>Chordata</taxon>
        <taxon>Craniata</taxon>
        <taxon>Vertebrata</taxon>
        <taxon>Euteleostomi</taxon>
        <taxon>Archelosauria</taxon>
        <taxon>Archosauria</taxon>
        <taxon>Dinosauria</taxon>
        <taxon>Saurischia</taxon>
        <taxon>Theropoda</taxon>
        <taxon>Coelurosauria</taxon>
        <taxon>Aves</taxon>
        <taxon>Neognathae</taxon>
        <taxon>Neoaves</taxon>
        <taxon>Telluraves</taxon>
        <taxon>Australaves</taxon>
        <taxon>Passeriformes</taxon>
        <taxon>Menuridae</taxon>
        <taxon>Menura</taxon>
    </lineage>
</organism>
<feature type="compositionally biased region" description="Basic and acidic residues" evidence="16">
    <location>
        <begin position="25"/>
        <end position="34"/>
    </location>
</feature>
<evidence type="ECO:0000256" key="5">
    <source>
        <dbReference type="ARBA" id="ARBA00022454"/>
    </source>
</evidence>
<keyword evidence="12" id="KW-0238">DNA-binding</keyword>
<keyword evidence="6" id="KW-0547">Nucleotide-binding</keyword>
<dbReference type="GO" id="GO:0006281">
    <property type="term" value="P:DNA repair"/>
    <property type="evidence" value="ECO:0007669"/>
    <property type="project" value="UniProtKB-KW"/>
</dbReference>
<gene>
    <name evidence="20" type="primary">Smarcad1</name>
    <name evidence="20" type="ORF">MENNOV_R14525</name>
</gene>
<comment type="subcellular location">
    <subcellularLocation>
        <location evidence="2">Chromosome</location>
    </subcellularLocation>
    <subcellularLocation>
        <location evidence="1">Nucleus</location>
    </subcellularLocation>
</comment>
<evidence type="ECO:0000256" key="16">
    <source>
        <dbReference type="SAM" id="MobiDB-lite"/>
    </source>
</evidence>
<comment type="caution">
    <text evidence="20">The sequence shown here is derived from an EMBL/GenBank/DDBJ whole genome shotgun (WGS) entry which is preliminary data.</text>
</comment>
<evidence type="ECO:0000259" key="19">
    <source>
        <dbReference type="PROSITE" id="PS51194"/>
    </source>
</evidence>
<dbReference type="InterPro" id="IPR027417">
    <property type="entry name" value="P-loop_NTPase"/>
</dbReference>
<dbReference type="InterPro" id="IPR014001">
    <property type="entry name" value="Helicase_ATP-bd"/>
</dbReference>
<dbReference type="GO" id="GO:0005634">
    <property type="term" value="C:nucleus"/>
    <property type="evidence" value="ECO:0007669"/>
    <property type="project" value="UniProtKB-SubCell"/>
</dbReference>
<dbReference type="PROSITE" id="PS51192">
    <property type="entry name" value="HELICASE_ATP_BIND_1"/>
    <property type="match status" value="1"/>
</dbReference>
<evidence type="ECO:0000256" key="1">
    <source>
        <dbReference type="ARBA" id="ARBA00004123"/>
    </source>
</evidence>
<evidence type="ECO:0000256" key="12">
    <source>
        <dbReference type="ARBA" id="ARBA00023125"/>
    </source>
</evidence>
<dbReference type="GO" id="GO:0005694">
    <property type="term" value="C:chromosome"/>
    <property type="evidence" value="ECO:0007669"/>
    <property type="project" value="UniProtKB-SubCell"/>
</dbReference>
<evidence type="ECO:0000259" key="17">
    <source>
        <dbReference type="PROSITE" id="PS51140"/>
    </source>
</evidence>
<dbReference type="InterPro" id="IPR000330">
    <property type="entry name" value="SNF2_N"/>
</dbReference>
<keyword evidence="8" id="KW-0378">Hydrolase</keyword>
<evidence type="ECO:0000256" key="6">
    <source>
        <dbReference type="ARBA" id="ARBA00022741"/>
    </source>
</evidence>
<feature type="domain" description="Helicase ATP-binding" evidence="18">
    <location>
        <begin position="419"/>
        <end position="587"/>
    </location>
</feature>
<evidence type="ECO:0000256" key="7">
    <source>
        <dbReference type="ARBA" id="ARBA00022763"/>
    </source>
</evidence>
<dbReference type="SMART" id="SM00490">
    <property type="entry name" value="HELICc"/>
    <property type="match status" value="1"/>
</dbReference>
<dbReference type="InterPro" id="IPR049730">
    <property type="entry name" value="SNF2/RAD54-like_C"/>
</dbReference>
<dbReference type="PROSITE" id="PS51140">
    <property type="entry name" value="CUE"/>
    <property type="match status" value="2"/>
</dbReference>
<evidence type="ECO:0000256" key="4">
    <source>
        <dbReference type="ARBA" id="ARBA00012551"/>
    </source>
</evidence>
<evidence type="ECO:0000313" key="20">
    <source>
        <dbReference type="EMBL" id="NXE90578.1"/>
    </source>
</evidence>
<keyword evidence="9" id="KW-0347">Helicase</keyword>
<feature type="compositionally biased region" description="Basic and acidic residues" evidence="16">
    <location>
        <begin position="229"/>
        <end position="249"/>
    </location>
</feature>
<dbReference type="Pfam" id="PF00176">
    <property type="entry name" value="SNF2-rel_dom"/>
    <property type="match status" value="1"/>
</dbReference>
<keyword evidence="13" id="KW-0234">DNA repair</keyword>
<dbReference type="InterPro" id="IPR001650">
    <property type="entry name" value="Helicase_C-like"/>
</dbReference>
<dbReference type="FunFam" id="3.40.50.10810:FF:000014">
    <property type="entry name" value="SWI/SNF-related matrix-associated actin-dependent regulator of chromatin subfamily A containing DEAD/H box 1"/>
    <property type="match status" value="1"/>
</dbReference>
<dbReference type="PROSITE" id="PS51194">
    <property type="entry name" value="HELICASE_CTER"/>
    <property type="match status" value="1"/>
</dbReference>
<sequence length="936" mass="106905">QRGVQFLDVFTDSEDEEPRNISAAKENRAPRRDAAVISEQSDDDEQPEDELPQLTFVNGGDQQPAVKNDVEDDIRDSKLQTLKELFPQRSDQELLKLIESACTMDEAVAAGLKLNDKAVSGKRKLGDSPTNCKTKNEQVAKKSKASYLDDSEPKRKWEREEMLVNKLQNTFPGLDKEELREVLEEHNWVFHEALEALKLFAEDEEGMEFPPKRRTSDWTEASTKSQSDGSKEMTKHKSSEKEQNGFQKKDKGKRSIWSAKRETEDLEDGSASEDGGSSLDEDYSSGDEVMEDGYKAKILSFLQDASLSELTLIPQCSQKKAQKIIALRPFNSWEALFTKMTKTTGLSEDIVWNSKILLKERDVVLKLMNKCEDISNKLTKQVTRITGDGGCGWNIEQPSILNRSLKLKPYQKIGLNWLALLYKHGLNGILADEMGLGKTIQAIAFLAYLYQEGNRGPHLIVVPASTLDNWIREVHLWCPELNVLFYYGSQEDRKHLRVDINNKVVDFNVIVTTYNSAISSSDDRGLFRRLKLNYAIFDEGHMLKNMSSVRYQHLMTINAKNRLLLTGTPVQNNLLELMSLLNFVMPHMFSSSTSEIRRMFSSKTKSAEEQSIYEKERIAHAKQIIKPFILRRVKDEVLKQLPPKKDLIELCAMSEKQEQLYFALLNKLKKTINSNEKSSDMGNAMMQLRKMANHPLLHRQYYTSDKLRTMSTLMLKEPTHCDANPDLIFEDMTVMTDFELHLLCKQYSHISDFKLDMDQILDSGKFRALERILSDLKEKGDRVVLFSQFTMMLDILEVFLKHWQHRYIRLDGKTQISDRIHLIDQFNTDMGIFVFLLSTKAGGLGINLTSANVVILHDIDCNPYNDKQAEDRCHRVGQTREVKVIKLISKGTIEESMLKISQQKLKLEQDMTAAESGEEGAIPTDIATLLKASLGL</sequence>
<keyword evidence="14" id="KW-0539">Nucleus</keyword>
<dbReference type="GO" id="GO:0043130">
    <property type="term" value="F:ubiquitin binding"/>
    <property type="evidence" value="ECO:0007669"/>
    <property type="project" value="InterPro"/>
</dbReference>
<dbReference type="GO" id="GO:0003678">
    <property type="term" value="F:DNA helicase activity"/>
    <property type="evidence" value="ECO:0007669"/>
    <property type="project" value="UniProtKB-EC"/>
</dbReference>
<feature type="non-terminal residue" evidence="20">
    <location>
        <position position="936"/>
    </location>
</feature>
<keyword evidence="7" id="KW-0227">DNA damage</keyword>
<evidence type="ECO:0000256" key="14">
    <source>
        <dbReference type="ARBA" id="ARBA00023242"/>
    </source>
</evidence>
<evidence type="ECO:0000256" key="9">
    <source>
        <dbReference type="ARBA" id="ARBA00022806"/>
    </source>
</evidence>
<feature type="domain" description="Helicase C-terminal" evidence="19">
    <location>
        <begin position="768"/>
        <end position="930"/>
    </location>
</feature>
<dbReference type="AlphaFoldDB" id="A0AA97N2L9"/>
<dbReference type="Gene3D" id="3.40.50.10810">
    <property type="entry name" value="Tandem AAA-ATPase domain"/>
    <property type="match status" value="1"/>
</dbReference>
<evidence type="ECO:0000256" key="8">
    <source>
        <dbReference type="ARBA" id="ARBA00022801"/>
    </source>
</evidence>
<dbReference type="Proteomes" id="UP000521578">
    <property type="component" value="Unassembled WGS sequence"/>
</dbReference>
<dbReference type="EMBL" id="VWPS01000086">
    <property type="protein sequence ID" value="NXE90578.1"/>
    <property type="molecule type" value="Genomic_DNA"/>
</dbReference>
<evidence type="ECO:0000256" key="15">
    <source>
        <dbReference type="ARBA" id="ARBA00048432"/>
    </source>
</evidence>
<feature type="domain" description="CUE" evidence="17">
    <location>
        <begin position="74"/>
        <end position="116"/>
    </location>
</feature>
<comment type="similarity">
    <text evidence="3">Belongs to the SNF2/RAD54 helicase family.</text>
</comment>
<feature type="region of interest" description="Disordered" evidence="16">
    <location>
        <begin position="120"/>
        <end position="155"/>
    </location>
</feature>